<gene>
    <name evidence="1" type="ORF">E2562_037811</name>
</gene>
<accession>A0A6G1DUA1</accession>
<reference evidence="1 2" key="1">
    <citation type="submission" date="2019-11" db="EMBL/GenBank/DDBJ databases">
        <title>Whole genome sequence of Oryza granulata.</title>
        <authorList>
            <person name="Li W."/>
        </authorList>
    </citation>
    <scope>NUCLEOTIDE SEQUENCE [LARGE SCALE GENOMIC DNA]</scope>
    <source>
        <strain evidence="2">cv. Menghai</strain>
        <tissue evidence="1">Leaf</tissue>
    </source>
</reference>
<proteinExistence type="predicted"/>
<evidence type="ECO:0000313" key="2">
    <source>
        <dbReference type="Proteomes" id="UP000479710"/>
    </source>
</evidence>
<dbReference type="Proteomes" id="UP000479710">
    <property type="component" value="Unassembled WGS sequence"/>
</dbReference>
<dbReference type="AlphaFoldDB" id="A0A6G1DUA1"/>
<keyword evidence="2" id="KW-1185">Reference proteome</keyword>
<name>A0A6G1DUA1_9ORYZ</name>
<comment type="caution">
    <text evidence="1">The sequence shown here is derived from an EMBL/GenBank/DDBJ whole genome shotgun (WGS) entry which is preliminary data.</text>
</comment>
<sequence length="121" mass="13172">MGPTSVEVKFELERALGDDRIRSRRAVLEDNSRGWCSKAVAVGAAPWYELLEDGIVSAGNNPETHKDAVAGRSCLRMVAAVGAALCDYGRGSWSRMQQQAVLQNAASLAPDYRLSDMMEKL</sequence>
<evidence type="ECO:0000313" key="1">
    <source>
        <dbReference type="EMBL" id="KAF0915684.1"/>
    </source>
</evidence>
<dbReference type="EMBL" id="SPHZ02000006">
    <property type="protein sequence ID" value="KAF0915684.1"/>
    <property type="molecule type" value="Genomic_DNA"/>
</dbReference>
<organism evidence="1 2">
    <name type="scientific">Oryza meyeriana var. granulata</name>
    <dbReference type="NCBI Taxonomy" id="110450"/>
    <lineage>
        <taxon>Eukaryota</taxon>
        <taxon>Viridiplantae</taxon>
        <taxon>Streptophyta</taxon>
        <taxon>Embryophyta</taxon>
        <taxon>Tracheophyta</taxon>
        <taxon>Spermatophyta</taxon>
        <taxon>Magnoliopsida</taxon>
        <taxon>Liliopsida</taxon>
        <taxon>Poales</taxon>
        <taxon>Poaceae</taxon>
        <taxon>BOP clade</taxon>
        <taxon>Oryzoideae</taxon>
        <taxon>Oryzeae</taxon>
        <taxon>Oryzinae</taxon>
        <taxon>Oryza</taxon>
        <taxon>Oryza meyeriana</taxon>
    </lineage>
</organism>
<protein>
    <submittedName>
        <fullName evidence="1">Uncharacterized protein</fullName>
    </submittedName>
</protein>